<evidence type="ECO:0000313" key="2">
    <source>
        <dbReference type="Proteomes" id="UP000485880"/>
    </source>
</evidence>
<proteinExistence type="predicted"/>
<dbReference type="AlphaFoldDB" id="A0A8B6M6F7"/>
<organism evidence="1 2">
    <name type="scientific">Methylocella tundrae</name>
    <dbReference type="NCBI Taxonomy" id="227605"/>
    <lineage>
        <taxon>Bacteria</taxon>
        <taxon>Pseudomonadati</taxon>
        <taxon>Pseudomonadota</taxon>
        <taxon>Alphaproteobacteria</taxon>
        <taxon>Hyphomicrobiales</taxon>
        <taxon>Beijerinckiaceae</taxon>
        <taxon>Methylocella</taxon>
    </lineage>
</organism>
<protein>
    <submittedName>
        <fullName evidence="1">Uncharacterized protein</fullName>
    </submittedName>
</protein>
<comment type="caution">
    <text evidence="1">The sequence shown here is derived from an EMBL/GenBank/DDBJ whole genome shotgun (WGS) entry which is preliminary data.</text>
</comment>
<dbReference type="Proteomes" id="UP000485880">
    <property type="component" value="Unassembled WGS sequence"/>
</dbReference>
<evidence type="ECO:0000313" key="1">
    <source>
        <dbReference type="EMBL" id="VTZ49672.1"/>
    </source>
</evidence>
<dbReference type="EMBL" id="CABFMQ020000074">
    <property type="protein sequence ID" value="VTZ49672.1"/>
    <property type="molecule type" value="Genomic_DNA"/>
</dbReference>
<name>A0A8B6M6F7_METTU</name>
<keyword evidence="2" id="KW-1185">Reference proteome</keyword>
<sequence length="23" mass="2570">MRVPASIDVIPLNIRAEARYIGD</sequence>
<gene>
    <name evidence="1" type="ORF">MPC4_180078</name>
</gene>
<accession>A0A8B6M6F7</accession>
<reference evidence="1 2" key="1">
    <citation type="submission" date="2019-05" db="EMBL/GenBank/DDBJ databases">
        <authorList>
            <person name="Farhan Ul Haque M."/>
        </authorList>
    </citation>
    <scope>NUCLEOTIDE SEQUENCE [LARGE SCALE GENOMIC DNA]</scope>
    <source>
        <strain evidence="1">2</strain>
    </source>
</reference>